<dbReference type="PANTHER" id="PTHR21964">
    <property type="entry name" value="BREAST CANCER METASTASIS-SUPPRESSOR 1"/>
    <property type="match status" value="1"/>
</dbReference>
<reference evidence="7 8" key="1">
    <citation type="journal article" date="2016" name="Genome Biol. Evol.">
        <title>Divergent and convergent evolution of fungal pathogenicity.</title>
        <authorList>
            <person name="Shang Y."/>
            <person name="Xiao G."/>
            <person name="Zheng P."/>
            <person name="Cen K."/>
            <person name="Zhan S."/>
            <person name="Wang C."/>
        </authorList>
    </citation>
    <scope>NUCLEOTIDE SEQUENCE [LARGE SCALE GENOMIC DNA]</scope>
    <source>
        <strain evidence="7 8">ARSEF 7405</strain>
    </source>
</reference>
<keyword evidence="3" id="KW-0805">Transcription regulation</keyword>
<feature type="compositionally biased region" description="Basic and acidic residues" evidence="6">
    <location>
        <begin position="217"/>
        <end position="233"/>
    </location>
</feature>
<dbReference type="EMBL" id="AZGZ01000019">
    <property type="protein sequence ID" value="KZZ89826.1"/>
    <property type="molecule type" value="Genomic_DNA"/>
</dbReference>
<keyword evidence="5" id="KW-0539">Nucleus</keyword>
<sequence>MNTNNATPDLAHHTDGLSHNDALLAAALSSDDEGSSGLSEIDMSLDTDQLDEEAMSLALNLHTETDNPPRSLATADNDSEAETERLAPSPDQESGPDDAVARSTASSPEKSTHAKSKAKSKSNVDVDHNEEEGEEEEDADLDLDGDGDDEAENENENDNENDDNEADAESKPSPKKHAHTATQNGRLTDLAPGEDADEDESNASGTPLHANSKRKRSDSPEQTHLKPIEDEPLRKRRGSLALRTDKLVAESHVRIPGSPLKIIETVPDKSPVENAEEDEDSGMHTRAKRGKRSKRRTRSTRHVSDDRRNESPSDEYTSPEQDGENGDNDLQQDPETVMKIEEEVVRRKAAALDALTNLEKQFMLMKDRVYDERIGNYQKEIDQLINHPEDHAEYQEYISMITASKTQKEDYERLLLAYRLKSLCVKSEVDRLRIHSSYYQNVRDVREKHLDDIAAMHFRLTHDRFQNREACPEYIIPFPTRRSQQIAQQAAYNKEVSILAGFAKYVGFPAAPEITPAKPHECEEDLEKIGIATKILYGPQKQKHPYPATLHAQEQAALEYQEKGRQLQQQQQPPLPPAEQQEQQQQQQQRKSVEEEGSYFSKRYPIIPKTQQYRHHIPHRRITLQAPEEKFAGKPGWTGPGSQIAQQSQQQQQQQLQGQSQDQSRDQQDEHTGQRPRVNGVGKALGQPISLPGPHLPRQQPSKQQQSQQQQQQAPVHPAQRPINNYTTPAQQRMVDLNVGDSGSTLLASSQYGSSARDNQREIQRRIAQQDLPQAYHTLSLSNHHRYQRQQQHLPDGNGSPDILQEVAALAQNKGSAEHTANGGKTPSSAASPLNVKKAGAYKASSQWQGSRSKPSSVS</sequence>
<evidence type="ECO:0000256" key="6">
    <source>
        <dbReference type="SAM" id="MobiDB-lite"/>
    </source>
</evidence>
<comment type="caution">
    <text evidence="7">The sequence shown here is derived from an EMBL/GenBank/DDBJ whole genome shotgun (WGS) entry which is preliminary data.</text>
</comment>
<dbReference type="OrthoDB" id="20886at2759"/>
<evidence type="ECO:0000313" key="8">
    <source>
        <dbReference type="Proteomes" id="UP000242877"/>
    </source>
</evidence>
<evidence type="ECO:0000256" key="3">
    <source>
        <dbReference type="ARBA" id="ARBA00023015"/>
    </source>
</evidence>
<feature type="region of interest" description="Disordered" evidence="6">
    <location>
        <begin position="560"/>
        <end position="724"/>
    </location>
</feature>
<feature type="compositionally biased region" description="Acidic residues" evidence="6">
    <location>
        <begin position="192"/>
        <end position="201"/>
    </location>
</feature>
<feature type="compositionally biased region" description="Acidic residues" evidence="6">
    <location>
        <begin position="128"/>
        <end position="167"/>
    </location>
</feature>
<feature type="compositionally biased region" description="Low complexity" evidence="6">
    <location>
        <begin position="642"/>
        <end position="662"/>
    </location>
</feature>
<evidence type="ECO:0000256" key="2">
    <source>
        <dbReference type="ARBA" id="ARBA00022491"/>
    </source>
</evidence>
<feature type="compositionally biased region" description="Polar residues" evidence="6">
    <location>
        <begin position="823"/>
        <end position="832"/>
    </location>
</feature>
<keyword evidence="4" id="KW-0804">Transcription</keyword>
<feature type="compositionally biased region" description="Low complexity" evidence="6">
    <location>
        <begin position="697"/>
        <end position="722"/>
    </location>
</feature>
<keyword evidence="8" id="KW-1185">Reference proteome</keyword>
<feature type="compositionally biased region" description="Acidic residues" evidence="6">
    <location>
        <begin position="43"/>
        <end position="54"/>
    </location>
</feature>
<gene>
    <name evidence="7" type="ORF">AAP_04177</name>
</gene>
<evidence type="ECO:0000256" key="5">
    <source>
        <dbReference type="ARBA" id="ARBA00023242"/>
    </source>
</evidence>
<dbReference type="GO" id="GO:0010468">
    <property type="term" value="P:regulation of gene expression"/>
    <property type="evidence" value="ECO:0007669"/>
    <property type="project" value="UniProtKB-ARBA"/>
</dbReference>
<feature type="compositionally biased region" description="Basic residues" evidence="6">
    <location>
        <begin position="285"/>
        <end position="301"/>
    </location>
</feature>
<feature type="compositionally biased region" description="Basic and acidic residues" evidence="6">
    <location>
        <begin position="243"/>
        <end position="253"/>
    </location>
</feature>
<feature type="region of interest" description="Disordered" evidence="6">
    <location>
        <begin position="811"/>
        <end position="859"/>
    </location>
</feature>
<feature type="compositionally biased region" description="Low complexity" evidence="6">
    <location>
        <begin position="28"/>
        <end position="40"/>
    </location>
</feature>
<dbReference type="Proteomes" id="UP000242877">
    <property type="component" value="Unassembled WGS sequence"/>
</dbReference>
<feature type="region of interest" description="Disordered" evidence="6">
    <location>
        <begin position="28"/>
        <end position="331"/>
    </location>
</feature>
<dbReference type="AlphaFoldDB" id="A0A167XA62"/>
<dbReference type="Gene3D" id="1.20.5.1500">
    <property type="match status" value="1"/>
</dbReference>
<proteinExistence type="predicted"/>
<dbReference type="InterPro" id="IPR013907">
    <property type="entry name" value="Sds3"/>
</dbReference>
<organism evidence="7 8">
    <name type="scientific">Ascosphaera apis ARSEF 7405</name>
    <dbReference type="NCBI Taxonomy" id="392613"/>
    <lineage>
        <taxon>Eukaryota</taxon>
        <taxon>Fungi</taxon>
        <taxon>Dikarya</taxon>
        <taxon>Ascomycota</taxon>
        <taxon>Pezizomycotina</taxon>
        <taxon>Eurotiomycetes</taxon>
        <taxon>Eurotiomycetidae</taxon>
        <taxon>Onygenales</taxon>
        <taxon>Ascosphaeraceae</taxon>
        <taxon>Ascosphaera</taxon>
    </lineage>
</organism>
<feature type="compositionally biased region" description="Basic and acidic residues" evidence="6">
    <location>
        <begin position="302"/>
        <end position="311"/>
    </location>
</feature>
<name>A0A167XA62_9EURO</name>
<feature type="compositionally biased region" description="Acidic residues" evidence="6">
    <location>
        <begin position="321"/>
        <end position="331"/>
    </location>
</feature>
<keyword evidence="2" id="KW-0678">Repressor</keyword>
<comment type="subcellular location">
    <subcellularLocation>
        <location evidence="1">Nucleus</location>
    </subcellularLocation>
</comment>
<feature type="compositionally biased region" description="Basic residues" evidence="6">
    <location>
        <begin position="612"/>
        <end position="622"/>
    </location>
</feature>
<dbReference type="SMART" id="SM01401">
    <property type="entry name" value="Sds3"/>
    <property type="match status" value="1"/>
</dbReference>
<evidence type="ECO:0000256" key="1">
    <source>
        <dbReference type="ARBA" id="ARBA00004123"/>
    </source>
</evidence>
<evidence type="ECO:0000256" key="4">
    <source>
        <dbReference type="ARBA" id="ARBA00023163"/>
    </source>
</evidence>
<evidence type="ECO:0000313" key="7">
    <source>
        <dbReference type="EMBL" id="KZZ89826.1"/>
    </source>
</evidence>
<feature type="compositionally biased region" description="Basic and acidic residues" evidence="6">
    <location>
        <begin position="663"/>
        <end position="673"/>
    </location>
</feature>
<dbReference type="VEuPathDB" id="FungiDB:AAP_04177"/>
<protein>
    <submittedName>
        <fullName evidence="7">Sds3-like protein</fullName>
    </submittedName>
</protein>
<accession>A0A167XA62</accession>
<dbReference type="GO" id="GO:0005654">
    <property type="term" value="C:nucleoplasm"/>
    <property type="evidence" value="ECO:0007669"/>
    <property type="project" value="UniProtKB-ARBA"/>
</dbReference>
<feature type="compositionally biased region" description="Polar residues" evidence="6">
    <location>
        <begin position="844"/>
        <end position="859"/>
    </location>
</feature>
<feature type="compositionally biased region" description="Low complexity" evidence="6">
    <location>
        <begin position="566"/>
        <end position="589"/>
    </location>
</feature>